<dbReference type="KEGG" id="bvq:FHE72_05345"/>
<dbReference type="Proteomes" id="UP000465062">
    <property type="component" value="Chromosome"/>
</dbReference>
<dbReference type="AlphaFoldDB" id="A0A6I6UP94"/>
<dbReference type="EMBL" id="CP047394">
    <property type="protein sequence ID" value="QHE60532.1"/>
    <property type="molecule type" value="Genomic_DNA"/>
</dbReference>
<gene>
    <name evidence="1" type="ORF">FHE72_05345</name>
</gene>
<reference evidence="1 2" key="1">
    <citation type="submission" date="2019-06" db="EMBL/GenBank/DDBJ databases">
        <title>An operon consisting of a P-type ATPase gene and a transcriptional regular gene given the different cadmium resistance in Bacillus vietamensis 151-6 and Bacillus marisflavi 151-25.</title>
        <authorList>
            <person name="Yu X."/>
        </authorList>
    </citation>
    <scope>NUCLEOTIDE SEQUENCE [LARGE SCALE GENOMIC DNA]</scope>
    <source>
        <strain evidence="1 2">151-6</strain>
    </source>
</reference>
<name>A0A6I6UP94_9BACI</name>
<protein>
    <submittedName>
        <fullName evidence="1">Uncharacterized protein</fullName>
    </submittedName>
</protein>
<proteinExistence type="predicted"/>
<accession>A0A6I6UP94</accession>
<organism evidence="1 2">
    <name type="scientific">Rossellomorea vietnamensis</name>
    <dbReference type="NCBI Taxonomy" id="218284"/>
    <lineage>
        <taxon>Bacteria</taxon>
        <taxon>Bacillati</taxon>
        <taxon>Bacillota</taxon>
        <taxon>Bacilli</taxon>
        <taxon>Bacillales</taxon>
        <taxon>Bacillaceae</taxon>
        <taxon>Rossellomorea</taxon>
    </lineage>
</organism>
<evidence type="ECO:0000313" key="2">
    <source>
        <dbReference type="Proteomes" id="UP000465062"/>
    </source>
</evidence>
<sequence length="51" mass="5901">MFNFYQEEMMLKEKIRDMQKWIATQHAKSASSINSKKIEDPICCSSCCPAV</sequence>
<evidence type="ECO:0000313" key="1">
    <source>
        <dbReference type="EMBL" id="QHE60532.1"/>
    </source>
</evidence>
<dbReference type="RefSeq" id="WP_159361486.1">
    <property type="nucleotide sequence ID" value="NZ_CP047394.1"/>
</dbReference>